<name>A0ABV8AQI9_9BACT</name>
<dbReference type="Pfam" id="PF13506">
    <property type="entry name" value="Glyco_transf_21"/>
    <property type="match status" value="1"/>
</dbReference>
<keyword evidence="9 10" id="KW-0472">Membrane</keyword>
<accession>A0ABV8AQI9</accession>
<organism evidence="11 12">
    <name type="scientific">Algoriphagus namhaensis</name>
    <dbReference type="NCBI Taxonomy" id="915353"/>
    <lineage>
        <taxon>Bacteria</taxon>
        <taxon>Pseudomonadati</taxon>
        <taxon>Bacteroidota</taxon>
        <taxon>Cytophagia</taxon>
        <taxon>Cytophagales</taxon>
        <taxon>Cyclobacteriaceae</taxon>
        <taxon>Algoriphagus</taxon>
    </lineage>
</organism>
<keyword evidence="6" id="KW-0808">Transferase</keyword>
<gene>
    <name evidence="11" type="ORF">ACFOSV_08795</name>
</gene>
<dbReference type="InterPro" id="IPR025993">
    <property type="entry name" value="Ceramide_glucosylTrfase"/>
</dbReference>
<dbReference type="PANTHER" id="PTHR43630">
    <property type="entry name" value="POLY-BETA-1,6-N-ACETYL-D-GLUCOSAMINE SYNTHASE"/>
    <property type="match status" value="1"/>
</dbReference>
<evidence type="ECO:0000313" key="11">
    <source>
        <dbReference type="EMBL" id="MFC3880271.1"/>
    </source>
</evidence>
<evidence type="ECO:0000256" key="2">
    <source>
        <dbReference type="ARBA" id="ARBA00004760"/>
    </source>
</evidence>
<evidence type="ECO:0000256" key="5">
    <source>
        <dbReference type="ARBA" id="ARBA00022676"/>
    </source>
</evidence>
<evidence type="ECO:0000256" key="6">
    <source>
        <dbReference type="ARBA" id="ARBA00022679"/>
    </source>
</evidence>
<feature type="transmembrane region" description="Helical" evidence="10">
    <location>
        <begin position="6"/>
        <end position="25"/>
    </location>
</feature>
<keyword evidence="12" id="KW-1185">Reference proteome</keyword>
<keyword evidence="8 10" id="KW-1133">Transmembrane helix</keyword>
<dbReference type="PANTHER" id="PTHR43630:SF1">
    <property type="entry name" value="POLY-BETA-1,6-N-ACETYL-D-GLUCOSAMINE SYNTHASE"/>
    <property type="match status" value="1"/>
</dbReference>
<dbReference type="SUPFAM" id="SSF53448">
    <property type="entry name" value="Nucleotide-diphospho-sugar transferases"/>
    <property type="match status" value="1"/>
</dbReference>
<reference evidence="12" key="1">
    <citation type="journal article" date="2019" name="Int. J. Syst. Evol. Microbiol.">
        <title>The Global Catalogue of Microorganisms (GCM) 10K type strain sequencing project: providing services to taxonomists for standard genome sequencing and annotation.</title>
        <authorList>
            <consortium name="The Broad Institute Genomics Platform"/>
            <consortium name="The Broad Institute Genome Sequencing Center for Infectious Disease"/>
            <person name="Wu L."/>
            <person name="Ma J."/>
        </authorList>
    </citation>
    <scope>NUCLEOTIDE SEQUENCE [LARGE SCALE GENOMIC DNA]</scope>
    <source>
        <strain evidence="12">CCUG 60523</strain>
    </source>
</reference>
<evidence type="ECO:0000256" key="8">
    <source>
        <dbReference type="ARBA" id="ARBA00022989"/>
    </source>
</evidence>
<keyword evidence="5" id="KW-0328">Glycosyltransferase</keyword>
<evidence type="ECO:0000313" key="12">
    <source>
        <dbReference type="Proteomes" id="UP001595805"/>
    </source>
</evidence>
<keyword evidence="7 10" id="KW-0812">Transmembrane</keyword>
<dbReference type="InterPro" id="IPR029044">
    <property type="entry name" value="Nucleotide-diphossugar_trans"/>
</dbReference>
<dbReference type="RefSeq" id="WP_377905521.1">
    <property type="nucleotide sequence ID" value="NZ_JBHRZS010000007.1"/>
</dbReference>
<comment type="caution">
    <text evidence="11">The sequence shown here is derived from an EMBL/GenBank/DDBJ whole genome shotgun (WGS) entry which is preliminary data.</text>
</comment>
<comment type="similarity">
    <text evidence="4">Belongs to the glycosyltransferase 2 family.</text>
</comment>
<feature type="transmembrane region" description="Helical" evidence="10">
    <location>
        <begin position="335"/>
        <end position="355"/>
    </location>
</feature>
<comment type="pathway">
    <text evidence="3">Sphingolipid metabolism.</text>
</comment>
<proteinExistence type="inferred from homology"/>
<evidence type="ECO:0000256" key="4">
    <source>
        <dbReference type="ARBA" id="ARBA00006739"/>
    </source>
</evidence>
<sequence>MIWMLVVLSVYAILQFLVLTFCIQFKWKNWGRQGINECTASILIPCRNESRDLPYLLASLEKLDFPSEKLDVWLADDQSSDNTAKILSEWCSKAENRHFIQISADEEAKYHINGKANALAILSRKCEGEILFFTDADCEVPSKWLQEGVRSFPSDAGMLLGVTQVKSKGLFGKMQEVEWWHTLAIVKVTSDLGMGLTGLGNNMMVRKAALIQSGGFESLPDSLTEDLALSRQLVSQGYKVVQQVSPEILAKTKAERGIKNFLEQRKRWISGVVSLPWYFQLLLALELSFYPAIISLTILKLSLGLSIWGLKLLVQSIFIQVFASKAGQKVRLYQLYLFDFHQIVTAPLSILYYFWPSKISWKSRTYP</sequence>
<protein>
    <submittedName>
        <fullName evidence="11">Glycosyltransferase</fullName>
    </submittedName>
</protein>
<comment type="subcellular location">
    <subcellularLocation>
        <location evidence="1">Membrane</location>
        <topology evidence="1">Multi-pass membrane protein</topology>
    </subcellularLocation>
</comment>
<comment type="pathway">
    <text evidence="2">Lipid metabolism; sphingolipid metabolism.</text>
</comment>
<dbReference type="Gene3D" id="3.90.550.10">
    <property type="entry name" value="Spore Coat Polysaccharide Biosynthesis Protein SpsA, Chain A"/>
    <property type="match status" value="1"/>
</dbReference>
<evidence type="ECO:0000256" key="7">
    <source>
        <dbReference type="ARBA" id="ARBA00022692"/>
    </source>
</evidence>
<evidence type="ECO:0000256" key="3">
    <source>
        <dbReference type="ARBA" id="ARBA00004991"/>
    </source>
</evidence>
<feature type="transmembrane region" description="Helical" evidence="10">
    <location>
        <begin position="275"/>
        <end position="299"/>
    </location>
</feature>
<dbReference type="Proteomes" id="UP001595805">
    <property type="component" value="Unassembled WGS sequence"/>
</dbReference>
<dbReference type="EMBL" id="JBHRZS010000007">
    <property type="protein sequence ID" value="MFC3880271.1"/>
    <property type="molecule type" value="Genomic_DNA"/>
</dbReference>
<evidence type="ECO:0000256" key="9">
    <source>
        <dbReference type="ARBA" id="ARBA00023136"/>
    </source>
</evidence>
<evidence type="ECO:0000256" key="10">
    <source>
        <dbReference type="SAM" id="Phobius"/>
    </source>
</evidence>
<evidence type="ECO:0000256" key="1">
    <source>
        <dbReference type="ARBA" id="ARBA00004141"/>
    </source>
</evidence>